<dbReference type="GeneID" id="73341078"/>
<proteinExistence type="predicted"/>
<dbReference type="KEGG" id="clup:CLUP02_07071"/>
<dbReference type="RefSeq" id="XP_049143211.1">
    <property type="nucleotide sequence ID" value="XM_049286068.1"/>
</dbReference>
<sequence>MRVTCDKSINGRSLIITPRTVTKEGYIDINRDDYKDVPEDRYLDKHYFPSSSQASCATISHATRLKGANRKTSRLRGLPNYFVRLEFMLSDRCWRFGCQLNRVWLDWELVATDTSTHSATNNPISIVPNAEVIAEVIAKEIADVIPTIAREVVRAIVLDEKAAEEAIRLTLVSCDIATHTVSRTFARRILLDVSVGQIMSCEPHANWCTVLTAKSWVFFFDVATDTQNEETISRARAPLAA</sequence>
<keyword evidence="2" id="KW-1185">Reference proteome</keyword>
<protein>
    <submittedName>
        <fullName evidence="1">AdhA</fullName>
    </submittedName>
</protein>
<dbReference type="Proteomes" id="UP000830671">
    <property type="component" value="Chromosome 3"/>
</dbReference>
<dbReference type="EMBL" id="CP019475">
    <property type="protein sequence ID" value="UQC81585.1"/>
    <property type="molecule type" value="Genomic_DNA"/>
</dbReference>
<dbReference type="AlphaFoldDB" id="A0A9Q8SQK3"/>
<gene>
    <name evidence="1" type="ORF">CLUP02_07071</name>
</gene>
<accession>A0A9Q8SQK3</accession>
<name>A0A9Q8SQK3_9PEZI</name>
<evidence type="ECO:0000313" key="2">
    <source>
        <dbReference type="Proteomes" id="UP000830671"/>
    </source>
</evidence>
<reference evidence="1" key="1">
    <citation type="journal article" date="2021" name="Mol. Plant Microbe Interact.">
        <title>Complete Genome Sequence of the Plant-Pathogenic Fungus Colletotrichum lupini.</title>
        <authorList>
            <person name="Baroncelli R."/>
            <person name="Pensec F."/>
            <person name="Da Lio D."/>
            <person name="Boufleur T."/>
            <person name="Vicente I."/>
            <person name="Sarrocco S."/>
            <person name="Picot A."/>
            <person name="Baraldi E."/>
            <person name="Sukno S."/>
            <person name="Thon M."/>
            <person name="Le Floch G."/>
        </authorList>
    </citation>
    <scope>NUCLEOTIDE SEQUENCE</scope>
    <source>
        <strain evidence="1">IMI 504893</strain>
    </source>
</reference>
<organism evidence="1 2">
    <name type="scientific">Colletotrichum lupini</name>
    <dbReference type="NCBI Taxonomy" id="145971"/>
    <lineage>
        <taxon>Eukaryota</taxon>
        <taxon>Fungi</taxon>
        <taxon>Dikarya</taxon>
        <taxon>Ascomycota</taxon>
        <taxon>Pezizomycotina</taxon>
        <taxon>Sordariomycetes</taxon>
        <taxon>Hypocreomycetidae</taxon>
        <taxon>Glomerellales</taxon>
        <taxon>Glomerellaceae</taxon>
        <taxon>Colletotrichum</taxon>
        <taxon>Colletotrichum acutatum species complex</taxon>
    </lineage>
</organism>
<evidence type="ECO:0000313" key="1">
    <source>
        <dbReference type="EMBL" id="UQC81585.1"/>
    </source>
</evidence>